<accession>A0A9Q3H3K4</accession>
<proteinExistence type="predicted"/>
<name>A0A9Q3H3K4_9BASI</name>
<dbReference type="OrthoDB" id="428159at2759"/>
<reference evidence="1" key="1">
    <citation type="submission" date="2021-03" db="EMBL/GenBank/DDBJ databases">
        <title>Draft genome sequence of rust myrtle Austropuccinia psidii MF-1, a brazilian biotype.</title>
        <authorList>
            <person name="Quecine M.C."/>
            <person name="Pachon D.M.R."/>
            <person name="Bonatelli M.L."/>
            <person name="Correr F.H."/>
            <person name="Franceschini L.M."/>
            <person name="Leite T.F."/>
            <person name="Margarido G.R.A."/>
            <person name="Almeida C.A."/>
            <person name="Ferrarezi J.A."/>
            <person name="Labate C.A."/>
        </authorList>
    </citation>
    <scope>NUCLEOTIDE SEQUENCE</scope>
    <source>
        <strain evidence="1">MF-1</strain>
    </source>
</reference>
<comment type="caution">
    <text evidence="1">The sequence shown here is derived from an EMBL/GenBank/DDBJ whole genome shotgun (WGS) entry which is preliminary data.</text>
</comment>
<protein>
    <submittedName>
        <fullName evidence="1">Uncharacterized protein</fullName>
    </submittedName>
</protein>
<evidence type="ECO:0000313" key="2">
    <source>
        <dbReference type="Proteomes" id="UP000765509"/>
    </source>
</evidence>
<evidence type="ECO:0000313" key="1">
    <source>
        <dbReference type="EMBL" id="MBW0490583.1"/>
    </source>
</evidence>
<gene>
    <name evidence="1" type="ORF">O181_030298</name>
</gene>
<dbReference type="Proteomes" id="UP000765509">
    <property type="component" value="Unassembled WGS sequence"/>
</dbReference>
<keyword evidence="2" id="KW-1185">Reference proteome</keyword>
<sequence>MTGTDIWGREGKNVLHQKCGIVLPYFIKNLTGYPLKVSVESEDKFHKGKEYLVEDVEIDRYYPKIALRWRPPIEIENLLPFDIKHYLLLLGVEFQDDGVVGLKRSEYSIVNTNHPEDFPVENWLILED</sequence>
<organism evidence="1 2">
    <name type="scientific">Austropuccinia psidii MF-1</name>
    <dbReference type="NCBI Taxonomy" id="1389203"/>
    <lineage>
        <taxon>Eukaryota</taxon>
        <taxon>Fungi</taxon>
        <taxon>Dikarya</taxon>
        <taxon>Basidiomycota</taxon>
        <taxon>Pucciniomycotina</taxon>
        <taxon>Pucciniomycetes</taxon>
        <taxon>Pucciniales</taxon>
        <taxon>Sphaerophragmiaceae</taxon>
        <taxon>Austropuccinia</taxon>
    </lineage>
</organism>
<dbReference type="AlphaFoldDB" id="A0A9Q3H3K4"/>
<dbReference type="EMBL" id="AVOT02010661">
    <property type="protein sequence ID" value="MBW0490583.1"/>
    <property type="molecule type" value="Genomic_DNA"/>
</dbReference>